<organism evidence="1">
    <name type="scientific">Lactobacillus paragasseri</name>
    <dbReference type="NCBI Taxonomy" id="2107999"/>
    <lineage>
        <taxon>Bacteria</taxon>
        <taxon>Bacillati</taxon>
        <taxon>Bacillota</taxon>
        <taxon>Bacilli</taxon>
        <taxon>Lactobacillales</taxon>
        <taxon>Lactobacillaceae</taxon>
        <taxon>Lactobacillus</taxon>
    </lineage>
</organism>
<dbReference type="SUPFAM" id="SSF56784">
    <property type="entry name" value="HAD-like"/>
    <property type="match status" value="1"/>
</dbReference>
<gene>
    <name evidence="1" type="ORF">GWG61_04825</name>
</gene>
<reference evidence="1" key="1">
    <citation type="submission" date="2020-01" db="EMBL/GenBank/DDBJ databases">
        <title>Vaginal microbiome of pregnant Indian women: Insights into the genome of dominants Lactobacillus species.</title>
        <authorList>
            <person name="Das B."/>
            <person name="Mehta O."/>
            <person name="Ghosh T.S."/>
            <person name="Kothidar A."/>
            <person name="Gowtham M.R."/>
            <person name="Mitra R."/>
            <person name="Kshetrapal P."/>
            <person name="Wadhwa N."/>
            <person name="Thiruvengadam R."/>
            <person name="Nair G.B."/>
            <person name="Bhatnagar S."/>
            <person name="Das B."/>
        </authorList>
    </citation>
    <scope>NUCLEOTIDE SEQUENCE</scope>
    <source>
        <strain evidence="1">Indica</strain>
    </source>
</reference>
<protein>
    <submittedName>
        <fullName evidence="1">HAD family phosphatase</fullName>
    </submittedName>
</protein>
<dbReference type="Gene3D" id="3.40.50.1000">
    <property type="entry name" value="HAD superfamily/HAD-like"/>
    <property type="match status" value="1"/>
</dbReference>
<accession>A0A6B2FUH8</accession>
<dbReference type="GO" id="GO:0016791">
    <property type="term" value="F:phosphatase activity"/>
    <property type="evidence" value="ECO:0007669"/>
    <property type="project" value="TreeGrafter"/>
</dbReference>
<dbReference type="SFLD" id="SFLDS00003">
    <property type="entry name" value="Haloacid_Dehalogenase"/>
    <property type="match status" value="1"/>
</dbReference>
<dbReference type="RefSeq" id="WP_162013992.1">
    <property type="nucleotide sequence ID" value="NZ_CAZZQF010000001.1"/>
</dbReference>
<dbReference type="GO" id="GO:0000287">
    <property type="term" value="F:magnesium ion binding"/>
    <property type="evidence" value="ECO:0007669"/>
    <property type="project" value="TreeGrafter"/>
</dbReference>
<sequence>MNEIKIIAIDVDGTLLNSQKQLTRGVKNAILMARKAGIKIVIATGRPLSGVKQILHKLDLANQNDEYVVCFGGGVVETTSGNVLFEKKLTYDNYLDLETIALKLGLHFHASAPDRIYTADRDIGDFTLYEANLVNLGISYRTPAEMKDVPIIKCMYVDEQKYLDKKIADHTPFAHLDDKITFTKTAPFYYEANPKGVSKGNALKILCQKLNLTSENIMAIRDEENDLSMIKYAGIGVAMGNAVTSVKDNAQMVTKDCDHDGVAAAIEKVLQEK</sequence>
<dbReference type="InterPro" id="IPR036412">
    <property type="entry name" value="HAD-like_sf"/>
</dbReference>
<proteinExistence type="predicted"/>
<evidence type="ECO:0000313" key="1">
    <source>
        <dbReference type="EMBL" id="NDJ73827.1"/>
    </source>
</evidence>
<dbReference type="PANTHER" id="PTHR10000">
    <property type="entry name" value="PHOSPHOSERINE PHOSPHATASE"/>
    <property type="match status" value="1"/>
</dbReference>
<dbReference type="Gene3D" id="3.30.1240.10">
    <property type="match status" value="1"/>
</dbReference>
<dbReference type="NCBIfam" id="TIGR00099">
    <property type="entry name" value="Cof-subfamily"/>
    <property type="match status" value="1"/>
</dbReference>
<dbReference type="PANTHER" id="PTHR10000:SF8">
    <property type="entry name" value="HAD SUPERFAMILY HYDROLASE-LIKE, TYPE 3"/>
    <property type="match status" value="1"/>
</dbReference>
<dbReference type="PROSITE" id="PS01228">
    <property type="entry name" value="COF_1"/>
    <property type="match status" value="1"/>
</dbReference>
<dbReference type="GO" id="GO:0005829">
    <property type="term" value="C:cytosol"/>
    <property type="evidence" value="ECO:0007669"/>
    <property type="project" value="TreeGrafter"/>
</dbReference>
<dbReference type="InterPro" id="IPR006379">
    <property type="entry name" value="HAD-SF_hydro_IIB"/>
</dbReference>
<dbReference type="SFLD" id="SFLDG01144">
    <property type="entry name" value="C2.B.4:_PGP_Like"/>
    <property type="match status" value="1"/>
</dbReference>
<dbReference type="InterPro" id="IPR000150">
    <property type="entry name" value="Cof"/>
</dbReference>
<dbReference type="InterPro" id="IPR023214">
    <property type="entry name" value="HAD_sf"/>
</dbReference>
<dbReference type="EMBL" id="JAADJO010000008">
    <property type="protein sequence ID" value="NDJ73827.1"/>
    <property type="molecule type" value="Genomic_DNA"/>
</dbReference>
<name>A0A6B2FUH8_9LACO</name>
<dbReference type="CDD" id="cd07516">
    <property type="entry name" value="HAD_Pase"/>
    <property type="match status" value="1"/>
</dbReference>
<dbReference type="AlphaFoldDB" id="A0A6B2FUH8"/>
<comment type="caution">
    <text evidence="1">The sequence shown here is derived from an EMBL/GenBank/DDBJ whole genome shotgun (WGS) entry which is preliminary data.</text>
</comment>
<dbReference type="Pfam" id="PF08282">
    <property type="entry name" value="Hydrolase_3"/>
    <property type="match status" value="1"/>
</dbReference>
<dbReference type="SFLD" id="SFLDG01140">
    <property type="entry name" value="C2.B:_Phosphomannomutase_and_P"/>
    <property type="match status" value="1"/>
</dbReference>
<dbReference type="NCBIfam" id="TIGR01484">
    <property type="entry name" value="HAD-SF-IIB"/>
    <property type="match status" value="1"/>
</dbReference>